<comment type="caution">
    <text evidence="2">The sequence shown here is derived from an EMBL/GenBank/DDBJ whole genome shotgun (WGS) entry which is preliminary data.</text>
</comment>
<evidence type="ECO:0000313" key="2">
    <source>
        <dbReference type="EMBL" id="CAG7620474.1"/>
    </source>
</evidence>
<dbReference type="AlphaFoldDB" id="A0A916K3M3"/>
<keyword evidence="3" id="KW-1185">Reference proteome</keyword>
<protein>
    <recommendedName>
        <fullName evidence="1">N-acetyltransferase domain-containing protein</fullName>
    </recommendedName>
</protein>
<dbReference type="PANTHER" id="PTHR31143:SF2">
    <property type="entry name" value="FR47-LIKE DOMAIN-CONTAINING PROTEIN-RELATED"/>
    <property type="match status" value="1"/>
</dbReference>
<dbReference type="GO" id="GO:0016747">
    <property type="term" value="F:acyltransferase activity, transferring groups other than amino-acyl groups"/>
    <property type="evidence" value="ECO:0007669"/>
    <property type="project" value="InterPro"/>
</dbReference>
<feature type="domain" description="N-acetyltransferase" evidence="1">
    <location>
        <begin position="129"/>
        <end position="264"/>
    </location>
</feature>
<reference evidence="2" key="1">
    <citation type="submission" date="2021-06" db="EMBL/GenBank/DDBJ databases">
        <authorList>
            <person name="Criscuolo A."/>
        </authorList>
    </citation>
    <scope>NUCLEOTIDE SEQUENCE</scope>
    <source>
        <strain evidence="2">CIP111600</strain>
    </source>
</reference>
<evidence type="ECO:0000313" key="3">
    <source>
        <dbReference type="Proteomes" id="UP000693672"/>
    </source>
</evidence>
<dbReference type="PANTHER" id="PTHR31143">
    <property type="match status" value="1"/>
</dbReference>
<name>A0A916K3M3_9BACL</name>
<dbReference type="InterPro" id="IPR000182">
    <property type="entry name" value="GNAT_dom"/>
</dbReference>
<dbReference type="EMBL" id="CAJVAS010000008">
    <property type="protein sequence ID" value="CAG7620474.1"/>
    <property type="molecule type" value="Genomic_DNA"/>
</dbReference>
<dbReference type="PROSITE" id="PS51186">
    <property type="entry name" value="GNAT"/>
    <property type="match status" value="1"/>
</dbReference>
<dbReference type="Proteomes" id="UP000693672">
    <property type="component" value="Unassembled WGS sequence"/>
</dbReference>
<dbReference type="Pfam" id="PF00583">
    <property type="entry name" value="Acetyltransf_1"/>
    <property type="match status" value="1"/>
</dbReference>
<dbReference type="InterPro" id="IPR027365">
    <property type="entry name" value="GNAT_acetyltra_YdfB-like"/>
</dbReference>
<accession>A0A916K3M3</accession>
<evidence type="ECO:0000259" key="1">
    <source>
        <dbReference type="PROSITE" id="PS51186"/>
    </source>
</evidence>
<organism evidence="2 3">
    <name type="scientific">Paenibacillus solanacearum</name>
    <dbReference type="NCBI Taxonomy" id="2048548"/>
    <lineage>
        <taxon>Bacteria</taxon>
        <taxon>Bacillati</taxon>
        <taxon>Bacillota</taxon>
        <taxon>Bacilli</taxon>
        <taxon>Bacillales</taxon>
        <taxon>Paenibacillaceae</taxon>
        <taxon>Paenibacillus</taxon>
    </lineage>
</organism>
<gene>
    <name evidence="2" type="ORF">PAESOLCIP111_02276</name>
</gene>
<proteinExistence type="predicted"/>
<sequence length="264" mass="29430">MNDKIATLLRNHRMENISLLKMIEAYGPAISCSVVERGAEWGMLLALPTKQSAFDLAKYPGTASVIFLSGSHAPILNELLDQVPQDKPLVFKVQHPLYKALVESKFQVSSVRSFISYSCAEPLTAADDAEVREEAAVHDELLLLWRQNGYSEQELRRMFAGGARSFTLYRGSIPVSTCIVFCNDDPVWEVGGVFMCEEHRGNGYAKKVVSRAINSLLRRNLIPRYQVVHDNAASIHVAESLGLKKAVVLEHLLYAPNHQAGHRQ</sequence>
<dbReference type="RefSeq" id="WP_218092066.1">
    <property type="nucleotide sequence ID" value="NZ_CAJVAS010000008.1"/>
</dbReference>